<feature type="compositionally biased region" description="Low complexity" evidence="18">
    <location>
        <begin position="581"/>
        <end position="593"/>
    </location>
</feature>
<keyword evidence="13" id="KW-0333">Golgi apparatus</keyword>
<keyword evidence="11" id="KW-0498">Mitosis</keyword>
<dbReference type="PROSITE" id="PS50077">
    <property type="entry name" value="HEAT_REPEAT"/>
    <property type="match status" value="1"/>
</dbReference>
<feature type="region of interest" description="Disordered" evidence="18">
    <location>
        <begin position="546"/>
        <end position="614"/>
    </location>
</feature>
<sequence length="1452" mass="160059">MEENDNMDYFYQQVLQKDVTRRLQVGPDLIDYLSDPQRSWDVEQDKPRLDKTIDELTGWVNSSNYKVALLGIDIVSAFADRLTDRFRGYITTVVLALVDRLGDAKDQVREQAQALILKLMEQTATPMYVWERLFPGFKHKNFRSREGLCLCLVATLNVYGAQPLSLSKFVPHLCSLTGDQNPQVREAAMTSLVEVYRHVGEKVRIDLNKRDLPSARLQNILSRFDEVLNSGNMALSLSQDRSFDDDDSVDGSRPSSAQAAFKVPKVPKKPGDSASSSRRPSATGAAKTGVSKEVAGAVDEEDFIKAFTDVPTVQIYSTRDLEDNLNKIREVLSDDKHDWDHRTSALKKIRSLLVAGAADYDCFYQHLRLLDGAFKLSAKDLRSQVVREACITVAHLSTLLGNKFDHGAEAIVPVLFNLIPNCAKVMSTSGIAAIRIIIRHTHVPRLIPLITGNCTSKSVAVRRRCYEFLDLLLQEWQTHSLERQLAVLIDSIKKGIKDPDSEARVEARKAYWGLRAHFPGEAESLYNSLESSYQKTLQSFLKSSGSAASLPQSDRSSSSSQESLNRPLSKWSAAPGRVPAGSKSSGSPGSLQRSRSDVDVNAAAGAKARHGGQAGVAGRVTTGLATGSYASLDDASDKDGRLRTKQTLSTASNVGSSQVDSRGRTRSKMVSQSQPGSRSGSPGRVLTSTALSTLSTGAQRVSAAPGSQRRSRIPRSQGCSRDSSPTRLSVGSGLGMSQSSRLSSSVSAMRVLNTGSDVEEALADALLLGDMRGKKKPARRRYDTYGMYSDDDANSDASSACSERSYSSRNGSIPTYMRQTEDVAEVLNRCASANWSERKEGLMGLQALLKNQRSLSRVELKRLCEIFTRMFADPHSKRVFSMFLETLVDFIVVHKEDLQDWLFVLLTQLLKKMGADLLGSVQAKVQKALDVTRESFPNDLQFTILMRFTVDQTQTPNLKVKVAILKYIETLTLQMEPQDFVNSSETRLAVSRIITWTTEPKSSDVRKAAQSVLISLFQLNTPEFTMLLAALPKTFQDGATKLLQNHLRNTGNAAQAPMGSPLTRHTPRSPASWSSPLTSPTNTSQNTPSPSAFDYDTENMNSEEIYSSLRGVSQAIQNLSVRSQEDMTELARKKDGDGEEGGDQPTDSGRTALDNKTSLLNTMPLLSSSPRPTKEYQPVSYSDSSFSSSPFNKSLKDTDQDAESFTDDSGVDQSEMVAELLKELSNHSERVEERKAALCELMRLIRETQLHVWDEHFKTILLLLLETLGDGEHVIRALALRVLKEILNRQPWRFKNYAELTIMKTLEAHKDPHKEVVRAAEEAASVLATSISPDQCIKVLCPIIQSADYPINLAAIKMLTKVIDRLPKEGLLQMLPEIVPGLIQGYDNSESSVRKACVFCLVAIYAVIGEDLKPHLSQLSGSKLKLLNLYIKRAQSGPSGSDQSSDVVGQGL</sequence>
<feature type="domain" description="TOG" evidence="19">
    <location>
        <begin position="815"/>
        <end position="1053"/>
    </location>
</feature>
<feature type="region of interest" description="Disordered" evidence="18">
    <location>
        <begin position="1051"/>
        <end position="1096"/>
    </location>
</feature>
<dbReference type="SMART" id="SM01349">
    <property type="entry name" value="TOG"/>
    <property type="match status" value="4"/>
</dbReference>
<dbReference type="SUPFAM" id="SSF48371">
    <property type="entry name" value="ARM repeat"/>
    <property type="match status" value="1"/>
</dbReference>
<evidence type="ECO:0000256" key="9">
    <source>
        <dbReference type="ARBA" id="ARBA00022701"/>
    </source>
</evidence>
<evidence type="ECO:0000256" key="3">
    <source>
        <dbReference type="ARBA" id="ARBA00004601"/>
    </source>
</evidence>
<dbReference type="GO" id="GO:0045180">
    <property type="term" value="C:basal cortex"/>
    <property type="evidence" value="ECO:0007669"/>
    <property type="project" value="TreeGrafter"/>
</dbReference>
<dbReference type="Pfam" id="PF12348">
    <property type="entry name" value="CLASP_N"/>
    <property type="match status" value="1"/>
</dbReference>
<keyword evidence="20" id="KW-1185">Reference proteome</keyword>
<organism evidence="20 21">
    <name type="scientific">Carassius auratus</name>
    <name type="common">Goldfish</name>
    <dbReference type="NCBI Taxonomy" id="7957"/>
    <lineage>
        <taxon>Eukaryota</taxon>
        <taxon>Metazoa</taxon>
        <taxon>Chordata</taxon>
        <taxon>Craniata</taxon>
        <taxon>Vertebrata</taxon>
        <taxon>Euteleostomi</taxon>
        <taxon>Actinopterygii</taxon>
        <taxon>Neopterygii</taxon>
        <taxon>Teleostei</taxon>
        <taxon>Ostariophysi</taxon>
        <taxon>Cypriniformes</taxon>
        <taxon>Cyprinidae</taxon>
        <taxon>Cyprininae</taxon>
        <taxon>Carassius</taxon>
    </lineage>
</organism>
<dbReference type="GO" id="GO:0000776">
    <property type="term" value="C:kinetochore"/>
    <property type="evidence" value="ECO:0007669"/>
    <property type="project" value="UniProtKB-KW"/>
</dbReference>
<dbReference type="Pfam" id="PF23271">
    <property type="entry name" value="HEAT_GCN1"/>
    <property type="match status" value="1"/>
</dbReference>
<dbReference type="GO" id="GO:0072686">
    <property type="term" value="C:mitotic spindle"/>
    <property type="evidence" value="ECO:0007669"/>
    <property type="project" value="TreeGrafter"/>
</dbReference>
<evidence type="ECO:0000313" key="21">
    <source>
        <dbReference type="RefSeq" id="XP_026087475.1"/>
    </source>
</evidence>
<evidence type="ECO:0000256" key="1">
    <source>
        <dbReference type="ARBA" id="ARBA00004186"/>
    </source>
</evidence>
<feature type="compositionally biased region" description="Polar residues" evidence="18">
    <location>
        <begin position="717"/>
        <end position="729"/>
    </location>
</feature>
<feature type="compositionally biased region" description="Low complexity" evidence="18">
    <location>
        <begin position="735"/>
        <end position="744"/>
    </location>
</feature>
<dbReference type="GeneID" id="113062095"/>
<evidence type="ECO:0000256" key="4">
    <source>
        <dbReference type="ARBA" id="ARBA00004629"/>
    </source>
</evidence>
<feature type="domain" description="TOG" evidence="19">
    <location>
        <begin position="8"/>
        <end position="233"/>
    </location>
</feature>
<feature type="region of interest" description="Disordered" evidence="18">
    <location>
        <begin position="1120"/>
        <end position="1211"/>
    </location>
</feature>
<evidence type="ECO:0000256" key="15">
    <source>
        <dbReference type="ARBA" id="ARBA00023306"/>
    </source>
</evidence>
<dbReference type="FunFam" id="1.25.10.10:FF:000005">
    <property type="entry name" value="CLIP-associating protein 1 isoform 2"/>
    <property type="match status" value="1"/>
</dbReference>
<gene>
    <name evidence="21" type="primary">LOC113062095</name>
</gene>
<dbReference type="GO" id="GO:0031110">
    <property type="term" value="P:regulation of microtubule polymerization or depolymerization"/>
    <property type="evidence" value="ECO:0007669"/>
    <property type="project" value="UniProtKB-ARBA"/>
</dbReference>
<reference evidence="21" key="1">
    <citation type="submission" date="2025-08" db="UniProtKB">
        <authorList>
            <consortium name="RefSeq"/>
        </authorList>
    </citation>
    <scope>IDENTIFICATION</scope>
    <source>
        <strain evidence="21">Wakin</strain>
        <tissue evidence="21">Muscle</tissue>
    </source>
</reference>
<dbReference type="InterPro" id="IPR057546">
    <property type="entry name" value="HEAT_GCN1"/>
</dbReference>
<dbReference type="InterPro" id="IPR016024">
    <property type="entry name" value="ARM-type_fold"/>
</dbReference>
<keyword evidence="15" id="KW-0131">Cell cycle</keyword>
<comment type="similarity">
    <text evidence="5">Belongs to the CLASP family.</text>
</comment>
<dbReference type="Gene3D" id="1.25.10.10">
    <property type="entry name" value="Leucine-rich Repeat Variant"/>
    <property type="match status" value="4"/>
</dbReference>
<proteinExistence type="inferred from homology"/>
<dbReference type="FunFam" id="1.25.10.10:FF:000006">
    <property type="entry name" value="CLIP-associating protein 1 isoform 2"/>
    <property type="match status" value="1"/>
</dbReference>
<keyword evidence="10" id="KW-0677">Repeat</keyword>
<evidence type="ECO:0000256" key="17">
    <source>
        <dbReference type="PROSITE-ProRule" id="PRU00103"/>
    </source>
</evidence>
<evidence type="ECO:0000256" key="16">
    <source>
        <dbReference type="ARBA" id="ARBA00023328"/>
    </source>
</evidence>
<feature type="compositionally biased region" description="Polar residues" evidence="18">
    <location>
        <begin position="645"/>
        <end position="660"/>
    </location>
</feature>
<feature type="compositionally biased region" description="Low complexity" evidence="18">
    <location>
        <begin position="671"/>
        <end position="696"/>
    </location>
</feature>
<evidence type="ECO:0000256" key="12">
    <source>
        <dbReference type="ARBA" id="ARBA00022838"/>
    </source>
</evidence>
<dbReference type="GO" id="GO:0005794">
    <property type="term" value="C:Golgi apparatus"/>
    <property type="evidence" value="ECO:0007669"/>
    <property type="project" value="UniProtKB-SubCell"/>
</dbReference>
<evidence type="ECO:0000256" key="18">
    <source>
        <dbReference type="SAM" id="MobiDB-lite"/>
    </source>
</evidence>
<evidence type="ECO:0000256" key="11">
    <source>
        <dbReference type="ARBA" id="ARBA00022776"/>
    </source>
</evidence>
<dbReference type="Proteomes" id="UP000515129">
    <property type="component" value="Chromosome 44"/>
</dbReference>
<dbReference type="GO" id="GO:0005881">
    <property type="term" value="C:cytoplasmic microtubule"/>
    <property type="evidence" value="ECO:0007669"/>
    <property type="project" value="TreeGrafter"/>
</dbReference>
<keyword evidence="8" id="KW-0132">Cell division</keyword>
<feature type="compositionally biased region" description="Low complexity" evidence="18">
    <location>
        <begin position="1072"/>
        <end position="1091"/>
    </location>
</feature>
<dbReference type="PANTHER" id="PTHR21567:SF30">
    <property type="entry name" value="CLIP-ASSOCIATING PROTEIN 2"/>
    <property type="match status" value="1"/>
</dbReference>
<dbReference type="InterPro" id="IPR024395">
    <property type="entry name" value="CLASP_N_dom"/>
</dbReference>
<feature type="domain" description="TOG" evidence="19">
    <location>
        <begin position="1208"/>
        <end position="1439"/>
    </location>
</feature>
<dbReference type="PANTHER" id="PTHR21567">
    <property type="entry name" value="CLASP"/>
    <property type="match status" value="1"/>
</dbReference>
<evidence type="ECO:0000256" key="2">
    <source>
        <dbReference type="ARBA" id="ARBA00004300"/>
    </source>
</evidence>
<dbReference type="GO" id="GO:0008017">
    <property type="term" value="F:microtubule binding"/>
    <property type="evidence" value="ECO:0007669"/>
    <property type="project" value="TreeGrafter"/>
</dbReference>
<dbReference type="GO" id="GO:1902903">
    <property type="term" value="P:regulation of supramolecular fiber organization"/>
    <property type="evidence" value="ECO:0007669"/>
    <property type="project" value="UniProtKB-ARBA"/>
</dbReference>
<keyword evidence="7" id="KW-0963">Cytoplasm</keyword>
<evidence type="ECO:0000259" key="19">
    <source>
        <dbReference type="SMART" id="SM01349"/>
    </source>
</evidence>
<dbReference type="InterPro" id="IPR034085">
    <property type="entry name" value="TOG"/>
</dbReference>
<keyword evidence="16" id="KW-0137">Centromere</keyword>
<dbReference type="InterPro" id="IPR048491">
    <property type="entry name" value="XMAP215_CLASP_TOG"/>
</dbReference>
<feature type="region of interest" description="Disordered" evidence="18">
    <location>
        <begin position="629"/>
        <end position="744"/>
    </location>
</feature>
<feature type="compositionally biased region" description="Polar residues" evidence="18">
    <location>
        <begin position="1145"/>
        <end position="1171"/>
    </location>
</feature>
<evidence type="ECO:0000256" key="8">
    <source>
        <dbReference type="ARBA" id="ARBA00022618"/>
    </source>
</evidence>
<feature type="repeat" description="HEAT" evidence="17">
    <location>
        <begin position="169"/>
        <end position="207"/>
    </location>
</feature>
<keyword evidence="14" id="KW-0206">Cytoskeleton</keyword>
<feature type="region of interest" description="Disordered" evidence="18">
    <location>
        <begin position="239"/>
        <end position="291"/>
    </location>
</feature>
<dbReference type="RefSeq" id="XP_026087475.1">
    <property type="nucleotide sequence ID" value="XM_026231690.1"/>
</dbReference>
<evidence type="ECO:0000256" key="13">
    <source>
        <dbReference type="ARBA" id="ARBA00023034"/>
    </source>
</evidence>
<dbReference type="GO" id="GO:0005813">
    <property type="term" value="C:centrosome"/>
    <property type="evidence" value="ECO:0007669"/>
    <property type="project" value="UniProtKB-SubCell"/>
</dbReference>
<accession>A0A6P6LSJ9</accession>
<dbReference type="InterPro" id="IPR021133">
    <property type="entry name" value="HEAT_type_2"/>
</dbReference>
<keyword evidence="12" id="KW-0995">Kinetochore</keyword>
<evidence type="ECO:0000256" key="10">
    <source>
        <dbReference type="ARBA" id="ARBA00022737"/>
    </source>
</evidence>
<feature type="compositionally biased region" description="Low complexity" evidence="18">
    <location>
        <begin position="546"/>
        <end position="569"/>
    </location>
</feature>
<evidence type="ECO:0000256" key="7">
    <source>
        <dbReference type="ARBA" id="ARBA00022490"/>
    </source>
</evidence>
<dbReference type="InterPro" id="IPR011989">
    <property type="entry name" value="ARM-like"/>
</dbReference>
<dbReference type="FunFam" id="1.25.10.10:FF:000001">
    <property type="entry name" value="CLIP-associating protein 1 isoform 2"/>
    <property type="match status" value="1"/>
</dbReference>
<comment type="subcellular location">
    <subcellularLocation>
        <location evidence="4">Chromosome</location>
        <location evidence="4">Centromere</location>
        <location evidence="4">Kinetochore</location>
    </subcellularLocation>
    <subcellularLocation>
        <location evidence="2">Cytoplasm</location>
        <location evidence="2">Cytoskeleton</location>
        <location evidence="2">Microtubule organizing center</location>
        <location evidence="2">Centrosome</location>
    </subcellularLocation>
    <subcellularLocation>
        <location evidence="1">Cytoplasm</location>
        <location evidence="1">Cytoskeleton</location>
        <location evidence="1">Spindle</location>
    </subcellularLocation>
    <subcellularLocation>
        <location evidence="3">Golgi apparatus</location>
        <location evidence="3">trans-Golgi network</location>
    </subcellularLocation>
</comment>
<name>A0A6P6LSJ9_CARAU</name>
<dbReference type="Pfam" id="PF21041">
    <property type="entry name" value="XMAP215_CLASP_TOG"/>
    <property type="match status" value="1"/>
</dbReference>
<evidence type="ECO:0000256" key="6">
    <source>
        <dbReference type="ARBA" id="ARBA00022454"/>
    </source>
</evidence>
<feature type="domain" description="TOG" evidence="19">
    <location>
        <begin position="320"/>
        <end position="550"/>
    </location>
</feature>
<feature type="compositionally biased region" description="Acidic residues" evidence="18">
    <location>
        <begin position="1200"/>
        <end position="1210"/>
    </location>
</feature>
<feature type="compositionally biased region" description="Basic and acidic residues" evidence="18">
    <location>
        <begin position="1123"/>
        <end position="1136"/>
    </location>
</feature>
<evidence type="ECO:0000313" key="20">
    <source>
        <dbReference type="Proteomes" id="UP000515129"/>
    </source>
</evidence>
<dbReference type="GO" id="GO:0051301">
    <property type="term" value="P:cell division"/>
    <property type="evidence" value="ECO:0007669"/>
    <property type="project" value="UniProtKB-KW"/>
</dbReference>
<evidence type="ECO:0000256" key="5">
    <source>
        <dbReference type="ARBA" id="ARBA00009549"/>
    </source>
</evidence>
<feature type="compositionally biased region" description="Low complexity" evidence="18">
    <location>
        <begin position="1180"/>
        <end position="1189"/>
    </location>
</feature>
<evidence type="ECO:0000256" key="14">
    <source>
        <dbReference type="ARBA" id="ARBA00023212"/>
    </source>
</evidence>
<protein>
    <submittedName>
        <fullName evidence="21">CLIP-associating protein 2-like isoform X36</fullName>
    </submittedName>
</protein>
<dbReference type="GO" id="GO:0040001">
    <property type="term" value="P:establishment of mitotic spindle localization"/>
    <property type="evidence" value="ECO:0007669"/>
    <property type="project" value="TreeGrafter"/>
</dbReference>
<dbReference type="GO" id="GO:0005876">
    <property type="term" value="C:spindle microtubule"/>
    <property type="evidence" value="ECO:0007669"/>
    <property type="project" value="TreeGrafter"/>
</dbReference>
<keyword evidence="6" id="KW-0158">Chromosome</keyword>
<keyword evidence="9" id="KW-0493">Microtubule</keyword>
<dbReference type="GO" id="GO:0090307">
    <property type="term" value="P:mitotic spindle assembly"/>
    <property type="evidence" value="ECO:0007669"/>
    <property type="project" value="TreeGrafter"/>
</dbReference>